<feature type="transmembrane region" description="Helical" evidence="2">
    <location>
        <begin position="47"/>
        <end position="67"/>
    </location>
</feature>
<dbReference type="SUPFAM" id="SSF55073">
    <property type="entry name" value="Nucleotide cyclase"/>
    <property type="match status" value="1"/>
</dbReference>
<accession>Q12PW8</accession>
<dbReference type="eggNOG" id="COG2203">
    <property type="taxonomic scope" value="Bacteria"/>
</dbReference>
<name>Q12PW8_SHEDO</name>
<dbReference type="Pfam" id="PF13185">
    <property type="entry name" value="GAF_2"/>
    <property type="match status" value="1"/>
</dbReference>
<dbReference type="GO" id="GO:0043709">
    <property type="term" value="P:cell adhesion involved in single-species biofilm formation"/>
    <property type="evidence" value="ECO:0007669"/>
    <property type="project" value="TreeGrafter"/>
</dbReference>
<protein>
    <recommendedName>
        <fullName evidence="1">diguanylate cyclase</fullName>
        <ecNumber evidence="1">2.7.7.65</ecNumber>
    </recommendedName>
</protein>
<evidence type="ECO:0000256" key="2">
    <source>
        <dbReference type="SAM" id="Phobius"/>
    </source>
</evidence>
<evidence type="ECO:0000259" key="3">
    <source>
        <dbReference type="PROSITE" id="PS50887"/>
    </source>
</evidence>
<dbReference type="InterPro" id="IPR003018">
    <property type="entry name" value="GAF"/>
</dbReference>
<reference evidence="4 5" key="1">
    <citation type="submission" date="2006-03" db="EMBL/GenBank/DDBJ databases">
        <title>Complete sequence of Shewanella denitrificans OS217.</title>
        <authorList>
            <consortium name="US DOE Joint Genome Institute"/>
            <person name="Copeland A."/>
            <person name="Lucas S."/>
            <person name="Lapidus A."/>
            <person name="Barry K."/>
            <person name="Detter J.C."/>
            <person name="Glavina del Rio T."/>
            <person name="Hammon N."/>
            <person name="Israni S."/>
            <person name="Dalin E."/>
            <person name="Tice H."/>
            <person name="Pitluck S."/>
            <person name="Brettin T."/>
            <person name="Bruce D."/>
            <person name="Han C."/>
            <person name="Tapia R."/>
            <person name="Gilna P."/>
            <person name="Kiss H."/>
            <person name="Schmutz J."/>
            <person name="Larimer F."/>
            <person name="Land M."/>
            <person name="Hauser L."/>
            <person name="Kyrpides N."/>
            <person name="Lykidis A."/>
            <person name="Richardson P."/>
        </authorList>
    </citation>
    <scope>NUCLEOTIDE SEQUENCE [LARGE SCALE GENOMIC DNA]</scope>
    <source>
        <strain evidence="5">OS217 / ATCC BAA-1090 / DSM 15013</strain>
    </source>
</reference>
<dbReference type="CDD" id="cd01949">
    <property type="entry name" value="GGDEF"/>
    <property type="match status" value="1"/>
</dbReference>
<organism evidence="4 5">
    <name type="scientific">Shewanella denitrificans (strain OS217 / ATCC BAA-1090 / DSM 15013)</name>
    <dbReference type="NCBI Taxonomy" id="318161"/>
    <lineage>
        <taxon>Bacteria</taxon>
        <taxon>Pseudomonadati</taxon>
        <taxon>Pseudomonadota</taxon>
        <taxon>Gammaproteobacteria</taxon>
        <taxon>Alteromonadales</taxon>
        <taxon>Shewanellaceae</taxon>
        <taxon>Shewanella</taxon>
    </lineage>
</organism>
<dbReference type="PROSITE" id="PS50887">
    <property type="entry name" value="GGDEF"/>
    <property type="match status" value="1"/>
</dbReference>
<gene>
    <name evidence="4" type="ordered locus">Sden_1222</name>
</gene>
<dbReference type="GO" id="GO:1902201">
    <property type="term" value="P:negative regulation of bacterial-type flagellum-dependent cell motility"/>
    <property type="evidence" value="ECO:0007669"/>
    <property type="project" value="TreeGrafter"/>
</dbReference>
<proteinExistence type="predicted"/>
<dbReference type="InterPro" id="IPR029787">
    <property type="entry name" value="Nucleotide_cyclase"/>
</dbReference>
<dbReference type="HOGENOM" id="CLU_653626_0_0_6"/>
<dbReference type="Gene3D" id="3.30.450.40">
    <property type="match status" value="1"/>
</dbReference>
<dbReference type="PANTHER" id="PTHR45138">
    <property type="entry name" value="REGULATORY COMPONENTS OF SENSORY TRANSDUCTION SYSTEM"/>
    <property type="match status" value="1"/>
</dbReference>
<sequence length="410" mass="46519">MVKQQDSLKRKKIDTLDFRYHIVLLVLPLILFSLVFTFAMPSSQHDFLSLSLICIVYLFGYSLSYYLHQGRIIRLWQHLEQVVNINDATYELVHLSSQYQDEHAFLDALLNKAVGVIDGAEMGSIILVNPRTNELKFECTVGLDLLQLQKLKFHLEQSFEFRLTDGRCDRVVVIDNMQHVNAASNLTQEEQDILLTAATQPIRSTLSSPIHIDGKLYAMLNLDSGNYGAFNDYDRNLVGILTHEASNAIALYQKSQQIQKLANTDPLTGLYNRKRFEERLSQWQHKPQLGSFLVILDMDNLKTINDIHGHQAGDHAITALADAMKTIWPHKALLGRFGGDEFVLICHGPEHKLVKELAELAALLDNPKAGFKVQFSAGIADYQGDWHQAFKQADSAMYLEKRTKKSLKQA</sequence>
<evidence type="ECO:0000256" key="1">
    <source>
        <dbReference type="ARBA" id="ARBA00012528"/>
    </source>
</evidence>
<dbReference type="AlphaFoldDB" id="Q12PW8"/>
<dbReference type="EMBL" id="CP000302">
    <property type="protein sequence ID" value="ABE54508.1"/>
    <property type="molecule type" value="Genomic_DNA"/>
</dbReference>
<dbReference type="STRING" id="318161.Sden_1222"/>
<keyword evidence="2" id="KW-0812">Transmembrane</keyword>
<dbReference type="SMART" id="SM00267">
    <property type="entry name" value="GGDEF"/>
    <property type="match status" value="1"/>
</dbReference>
<dbReference type="Pfam" id="PF00990">
    <property type="entry name" value="GGDEF"/>
    <property type="match status" value="1"/>
</dbReference>
<evidence type="ECO:0000313" key="4">
    <source>
        <dbReference type="EMBL" id="ABE54508.1"/>
    </source>
</evidence>
<evidence type="ECO:0000313" key="5">
    <source>
        <dbReference type="Proteomes" id="UP000001982"/>
    </source>
</evidence>
<keyword evidence="2" id="KW-1133">Transmembrane helix</keyword>
<dbReference type="InterPro" id="IPR050469">
    <property type="entry name" value="Diguanylate_Cyclase"/>
</dbReference>
<keyword evidence="2" id="KW-0472">Membrane</keyword>
<dbReference type="KEGG" id="sdn:Sden_1222"/>
<dbReference type="GO" id="GO:0052621">
    <property type="term" value="F:diguanylate cyclase activity"/>
    <property type="evidence" value="ECO:0007669"/>
    <property type="project" value="UniProtKB-EC"/>
</dbReference>
<dbReference type="InterPro" id="IPR000160">
    <property type="entry name" value="GGDEF_dom"/>
</dbReference>
<dbReference type="InterPro" id="IPR043128">
    <property type="entry name" value="Rev_trsase/Diguanyl_cyclase"/>
</dbReference>
<dbReference type="EC" id="2.7.7.65" evidence="1"/>
<dbReference type="eggNOG" id="COG2199">
    <property type="taxonomic scope" value="Bacteria"/>
</dbReference>
<dbReference type="SUPFAM" id="SSF55781">
    <property type="entry name" value="GAF domain-like"/>
    <property type="match status" value="1"/>
</dbReference>
<dbReference type="InterPro" id="IPR029016">
    <property type="entry name" value="GAF-like_dom_sf"/>
</dbReference>
<dbReference type="NCBIfam" id="TIGR00254">
    <property type="entry name" value="GGDEF"/>
    <property type="match status" value="1"/>
</dbReference>
<dbReference type="Gene3D" id="3.30.70.270">
    <property type="match status" value="1"/>
</dbReference>
<keyword evidence="5" id="KW-1185">Reference proteome</keyword>
<dbReference type="PANTHER" id="PTHR45138:SF23">
    <property type="entry name" value="SIGNALING PROTEIN"/>
    <property type="match status" value="1"/>
</dbReference>
<dbReference type="SMART" id="SM00065">
    <property type="entry name" value="GAF"/>
    <property type="match status" value="1"/>
</dbReference>
<dbReference type="GO" id="GO:0005886">
    <property type="term" value="C:plasma membrane"/>
    <property type="evidence" value="ECO:0007669"/>
    <property type="project" value="TreeGrafter"/>
</dbReference>
<feature type="domain" description="GGDEF" evidence="3">
    <location>
        <begin position="289"/>
        <end position="410"/>
    </location>
</feature>
<dbReference type="Proteomes" id="UP000001982">
    <property type="component" value="Chromosome"/>
</dbReference>
<feature type="transmembrane region" description="Helical" evidence="2">
    <location>
        <begin position="20"/>
        <end position="41"/>
    </location>
</feature>